<evidence type="ECO:0000313" key="2">
    <source>
        <dbReference type="Proteomes" id="UP001196413"/>
    </source>
</evidence>
<keyword evidence="2" id="KW-1185">Reference proteome</keyword>
<proteinExistence type="predicted"/>
<comment type="caution">
    <text evidence="1">The sequence shown here is derived from an EMBL/GenBank/DDBJ whole genome shotgun (WGS) entry which is preliminary data.</text>
</comment>
<organism evidence="1 2">
    <name type="scientific">Parelaphostrongylus tenuis</name>
    <name type="common">Meningeal worm</name>
    <dbReference type="NCBI Taxonomy" id="148309"/>
    <lineage>
        <taxon>Eukaryota</taxon>
        <taxon>Metazoa</taxon>
        <taxon>Ecdysozoa</taxon>
        <taxon>Nematoda</taxon>
        <taxon>Chromadorea</taxon>
        <taxon>Rhabditida</taxon>
        <taxon>Rhabditina</taxon>
        <taxon>Rhabditomorpha</taxon>
        <taxon>Strongyloidea</taxon>
        <taxon>Metastrongylidae</taxon>
        <taxon>Parelaphostrongylus</taxon>
    </lineage>
</organism>
<dbReference type="Proteomes" id="UP001196413">
    <property type="component" value="Unassembled WGS sequence"/>
</dbReference>
<reference evidence="1" key="1">
    <citation type="submission" date="2021-06" db="EMBL/GenBank/DDBJ databases">
        <title>Parelaphostrongylus tenuis whole genome reference sequence.</title>
        <authorList>
            <person name="Garwood T.J."/>
            <person name="Larsen P.A."/>
            <person name="Fountain-Jones N.M."/>
            <person name="Garbe J.R."/>
            <person name="Macchietto M.G."/>
            <person name="Kania S.A."/>
            <person name="Gerhold R.W."/>
            <person name="Richards J.E."/>
            <person name="Wolf T.M."/>
        </authorList>
    </citation>
    <scope>NUCLEOTIDE SEQUENCE</scope>
    <source>
        <strain evidence="1">MNPRO001-30</strain>
        <tissue evidence="1">Meninges</tissue>
    </source>
</reference>
<protein>
    <submittedName>
        <fullName evidence="1">Uncharacterized protein</fullName>
    </submittedName>
</protein>
<dbReference type="AlphaFoldDB" id="A0AAD5MG20"/>
<name>A0AAD5MG20_PARTN</name>
<accession>A0AAD5MG20</accession>
<gene>
    <name evidence="1" type="ORF">KIN20_016164</name>
</gene>
<dbReference type="EMBL" id="JAHQIW010003252">
    <property type="protein sequence ID" value="KAJ1357900.1"/>
    <property type="molecule type" value="Genomic_DNA"/>
</dbReference>
<evidence type="ECO:0000313" key="1">
    <source>
        <dbReference type="EMBL" id="KAJ1357900.1"/>
    </source>
</evidence>
<sequence>MTQGYRWEEVWSAADAAAIPHGQHDSQWSMLTFSVERTCSSVTFSTVLFDSRRIMRHSSIILTSSRHEKENINLMQNGLASSLELQRLFE</sequence>